<evidence type="ECO:0000313" key="2">
    <source>
        <dbReference type="WBParaSite" id="nRc.2.0.1.t11289-RA"/>
    </source>
</evidence>
<dbReference type="AlphaFoldDB" id="A0A915IAT1"/>
<evidence type="ECO:0000313" key="1">
    <source>
        <dbReference type="Proteomes" id="UP000887565"/>
    </source>
</evidence>
<proteinExistence type="predicted"/>
<accession>A0A915IAT1</accession>
<dbReference type="Proteomes" id="UP000887565">
    <property type="component" value="Unplaced"/>
</dbReference>
<protein>
    <submittedName>
        <fullName evidence="2">Uncharacterized protein</fullName>
    </submittedName>
</protein>
<reference evidence="2" key="1">
    <citation type="submission" date="2022-11" db="UniProtKB">
        <authorList>
            <consortium name="WormBaseParasite"/>
        </authorList>
    </citation>
    <scope>IDENTIFICATION</scope>
</reference>
<name>A0A915IAT1_ROMCU</name>
<dbReference type="WBParaSite" id="nRc.2.0.1.t11289-RA">
    <property type="protein sequence ID" value="nRc.2.0.1.t11289-RA"/>
    <property type="gene ID" value="nRc.2.0.1.g11289"/>
</dbReference>
<sequence length="92" mass="10610">MNRVKSLIRLSSSVLNYTLQYESQFQNFALVVPAFSNLEINKPILERAYTFNTYCSPSSCSGFSSSSRYLLTMRTWWACPPIHEQKYEPGLT</sequence>
<keyword evidence="1" id="KW-1185">Reference proteome</keyword>
<organism evidence="1 2">
    <name type="scientific">Romanomermis culicivorax</name>
    <name type="common">Nematode worm</name>
    <dbReference type="NCBI Taxonomy" id="13658"/>
    <lineage>
        <taxon>Eukaryota</taxon>
        <taxon>Metazoa</taxon>
        <taxon>Ecdysozoa</taxon>
        <taxon>Nematoda</taxon>
        <taxon>Enoplea</taxon>
        <taxon>Dorylaimia</taxon>
        <taxon>Mermithida</taxon>
        <taxon>Mermithoidea</taxon>
        <taxon>Mermithidae</taxon>
        <taxon>Romanomermis</taxon>
    </lineage>
</organism>